<keyword evidence="5" id="KW-1185">Reference proteome</keyword>
<organism evidence="4 5">
    <name type="scientific">Phlyctema vagabunda</name>
    <dbReference type="NCBI Taxonomy" id="108571"/>
    <lineage>
        <taxon>Eukaryota</taxon>
        <taxon>Fungi</taxon>
        <taxon>Dikarya</taxon>
        <taxon>Ascomycota</taxon>
        <taxon>Pezizomycotina</taxon>
        <taxon>Leotiomycetes</taxon>
        <taxon>Helotiales</taxon>
        <taxon>Dermateaceae</taxon>
        <taxon>Phlyctema</taxon>
    </lineage>
</organism>
<feature type="region of interest" description="Disordered" evidence="2">
    <location>
        <begin position="1"/>
        <end position="233"/>
    </location>
</feature>
<keyword evidence="1" id="KW-0175">Coiled coil</keyword>
<comment type="caution">
    <text evidence="4">The sequence shown here is derived from an EMBL/GenBank/DDBJ whole genome shotgun (WGS) entry which is preliminary data.</text>
</comment>
<evidence type="ECO:0000256" key="2">
    <source>
        <dbReference type="SAM" id="MobiDB-lite"/>
    </source>
</evidence>
<feature type="region of interest" description="Disordered" evidence="2">
    <location>
        <begin position="279"/>
        <end position="299"/>
    </location>
</feature>
<feature type="compositionally biased region" description="Basic and acidic residues" evidence="2">
    <location>
        <begin position="113"/>
        <end position="157"/>
    </location>
</feature>
<accession>A0ABR4P1H5</accession>
<dbReference type="EMBL" id="JBFCZG010000011">
    <property type="protein sequence ID" value="KAL3417148.1"/>
    <property type="molecule type" value="Genomic_DNA"/>
</dbReference>
<feature type="compositionally biased region" description="Basic and acidic residues" evidence="2">
    <location>
        <begin position="187"/>
        <end position="203"/>
    </location>
</feature>
<feature type="compositionally biased region" description="Basic and acidic residues" evidence="2">
    <location>
        <begin position="32"/>
        <end position="51"/>
    </location>
</feature>
<dbReference type="InterPro" id="IPR058348">
    <property type="entry name" value="DUF8035"/>
</dbReference>
<feature type="compositionally biased region" description="Basic and acidic residues" evidence="2">
    <location>
        <begin position="166"/>
        <end position="180"/>
    </location>
</feature>
<evidence type="ECO:0000313" key="4">
    <source>
        <dbReference type="EMBL" id="KAL3417148.1"/>
    </source>
</evidence>
<feature type="compositionally biased region" description="Basic and acidic residues" evidence="2">
    <location>
        <begin position="94"/>
        <end position="103"/>
    </location>
</feature>
<dbReference type="Pfam" id="PF26118">
    <property type="entry name" value="DUF8035"/>
    <property type="match status" value="1"/>
</dbReference>
<evidence type="ECO:0000259" key="3">
    <source>
        <dbReference type="Pfam" id="PF26118"/>
    </source>
</evidence>
<feature type="compositionally biased region" description="Basic and acidic residues" evidence="2">
    <location>
        <begin position="211"/>
        <end position="220"/>
    </location>
</feature>
<feature type="region of interest" description="Disordered" evidence="2">
    <location>
        <begin position="462"/>
        <end position="485"/>
    </location>
</feature>
<gene>
    <name evidence="4" type="ORF">PVAG01_11148</name>
</gene>
<proteinExistence type="predicted"/>
<feature type="compositionally biased region" description="Basic and acidic residues" evidence="2">
    <location>
        <begin position="70"/>
        <end position="86"/>
    </location>
</feature>
<feature type="region of interest" description="Disordered" evidence="2">
    <location>
        <begin position="319"/>
        <end position="344"/>
    </location>
</feature>
<name>A0ABR4P1H5_9HELO</name>
<feature type="compositionally biased region" description="Basic and acidic residues" evidence="2">
    <location>
        <begin position="9"/>
        <end position="25"/>
    </location>
</feature>
<feature type="coiled-coil region" evidence="1">
    <location>
        <begin position="584"/>
        <end position="614"/>
    </location>
</feature>
<dbReference type="Proteomes" id="UP001629113">
    <property type="component" value="Unassembled WGS sequence"/>
</dbReference>
<feature type="compositionally biased region" description="Basic and acidic residues" evidence="2">
    <location>
        <begin position="462"/>
        <end position="483"/>
    </location>
</feature>
<evidence type="ECO:0000256" key="1">
    <source>
        <dbReference type="SAM" id="Coils"/>
    </source>
</evidence>
<sequence>MSTRGGPRRVAEYEERDTYYRDEAPPVRAPVRTREREYEEDTYSRRDRDNRPAFLNDDFSRPEQSGPMVLRERETEAFSRPLERRPRSLSPARRVTESRELYRRPRSPSQVRRVTESREVFRRDRSPSPVRRVVETRELTRREPSPVRSVVRERMIERSPSPPAQFREERFRTRVVEREPPSPPPDRLTRRVIETREIRRERSPSPPPIQFRERIIERQRQRTPSPPPMERVRTRIVEREEVQPSLPSISSSPSPPPQIVHAPPIHQEIITHHRHIDHGFERPKVPSPPPPPRASVGRSKETEIDIYTSRGKTEVDITKTTRPRALTPEPPRRPRQDFFDDQDIYESERDRLKVRDTQVTLSRRKSIDSRPDWGKERERERDRVKIDIRDNDDEAAYYARKNQERAYIGEAYNGATKDWSIVDVPPGTERVRMDGVGGGSEEITWQRYNGVRRSKFIPERDREPVRERISETEFSSGREKETTGMEISIRTSDNKRPSGNGGVYEREYERIEETTSSDRRVGMPRGPRNRIGDLWTEITKDLVVREAIEEMGYDFEETEYFYYVIQYLRYEDVLQLVQLSERIRHERQHRIAEIARERERLERRERERFEYEREREEAWRNSRFDKYDDERIIEREIIYDGRGGRRYR</sequence>
<protein>
    <recommendedName>
        <fullName evidence="3">DUF8035 domain-containing protein</fullName>
    </recommendedName>
</protein>
<evidence type="ECO:0000313" key="5">
    <source>
        <dbReference type="Proteomes" id="UP001629113"/>
    </source>
</evidence>
<feature type="domain" description="DUF8035" evidence="3">
    <location>
        <begin position="533"/>
        <end position="585"/>
    </location>
</feature>
<reference evidence="4 5" key="1">
    <citation type="submission" date="2024-06" db="EMBL/GenBank/DDBJ databases">
        <title>Complete genome of Phlyctema vagabunda strain 19-DSS-EL-015.</title>
        <authorList>
            <person name="Fiorenzani C."/>
        </authorList>
    </citation>
    <scope>NUCLEOTIDE SEQUENCE [LARGE SCALE GENOMIC DNA]</scope>
    <source>
        <strain evidence="4 5">19-DSS-EL-015</strain>
    </source>
</reference>